<feature type="compositionally biased region" description="Low complexity" evidence="1">
    <location>
        <begin position="32"/>
        <end position="69"/>
    </location>
</feature>
<keyword evidence="3" id="KW-1185">Reference proteome</keyword>
<dbReference type="AlphaFoldDB" id="A0A9P6JDW2"/>
<evidence type="ECO:0000256" key="1">
    <source>
        <dbReference type="SAM" id="MobiDB-lite"/>
    </source>
</evidence>
<comment type="caution">
    <text evidence="2">The sequence shown here is derived from an EMBL/GenBank/DDBJ whole genome shotgun (WGS) entry which is preliminary data.</text>
</comment>
<protein>
    <submittedName>
        <fullName evidence="2">Uncharacterized protein</fullName>
    </submittedName>
</protein>
<reference evidence="2" key="1">
    <citation type="journal article" date="2020" name="Fungal Divers.">
        <title>Resolving the Mortierellaceae phylogeny through synthesis of multi-gene phylogenetics and phylogenomics.</title>
        <authorList>
            <person name="Vandepol N."/>
            <person name="Liber J."/>
            <person name="Desiro A."/>
            <person name="Na H."/>
            <person name="Kennedy M."/>
            <person name="Barry K."/>
            <person name="Grigoriev I.V."/>
            <person name="Miller A.N."/>
            <person name="O'Donnell K."/>
            <person name="Stajich J.E."/>
            <person name="Bonito G."/>
        </authorList>
    </citation>
    <scope>NUCLEOTIDE SEQUENCE</scope>
    <source>
        <strain evidence="2">CK1249</strain>
    </source>
</reference>
<accession>A0A9P6JDW2</accession>
<gene>
    <name evidence="2" type="ORF">BGZ70_001790</name>
</gene>
<feature type="region of interest" description="Disordered" evidence="1">
    <location>
        <begin position="21"/>
        <end position="69"/>
    </location>
</feature>
<dbReference type="EMBL" id="JAAAHY010000141">
    <property type="protein sequence ID" value="KAF9966627.1"/>
    <property type="molecule type" value="Genomic_DNA"/>
</dbReference>
<organism evidence="2 3">
    <name type="scientific">Mortierella alpina</name>
    <name type="common">Oleaginous fungus</name>
    <name type="synonym">Mortierella renispora</name>
    <dbReference type="NCBI Taxonomy" id="64518"/>
    <lineage>
        <taxon>Eukaryota</taxon>
        <taxon>Fungi</taxon>
        <taxon>Fungi incertae sedis</taxon>
        <taxon>Mucoromycota</taxon>
        <taxon>Mortierellomycotina</taxon>
        <taxon>Mortierellomycetes</taxon>
        <taxon>Mortierellales</taxon>
        <taxon>Mortierellaceae</taxon>
        <taxon>Mortierella</taxon>
    </lineage>
</organism>
<evidence type="ECO:0000313" key="2">
    <source>
        <dbReference type="EMBL" id="KAF9966627.1"/>
    </source>
</evidence>
<proteinExistence type="predicted"/>
<evidence type="ECO:0000313" key="3">
    <source>
        <dbReference type="Proteomes" id="UP000738359"/>
    </source>
</evidence>
<name>A0A9P6JDW2_MORAP</name>
<feature type="non-terminal residue" evidence="2">
    <location>
        <position position="69"/>
    </location>
</feature>
<dbReference type="Proteomes" id="UP000738359">
    <property type="component" value="Unassembled WGS sequence"/>
</dbReference>
<sequence length="69" mass="7397">MDKPIPGDKYVRTLSHYLRSNQRRLLVPSAPPNGTSNTNTNTNQNGTGPTSPEYSNFGSSAAAANARSF</sequence>